<accession>A0A8S5MDB8</accession>
<name>A0A8S5MDB8_9CAUD</name>
<dbReference type="EMBL" id="BK014880">
    <property type="protein sequence ID" value="DAD80160.1"/>
    <property type="molecule type" value="Genomic_DNA"/>
</dbReference>
<organism evidence="1">
    <name type="scientific">Podoviridae sp. ct7Kl21</name>
    <dbReference type="NCBI Taxonomy" id="2826541"/>
    <lineage>
        <taxon>Viruses</taxon>
        <taxon>Duplodnaviria</taxon>
        <taxon>Heunggongvirae</taxon>
        <taxon>Uroviricota</taxon>
        <taxon>Caudoviricetes</taxon>
    </lineage>
</organism>
<proteinExistence type="predicted"/>
<protein>
    <submittedName>
        <fullName evidence="1">Uncharacterized protein</fullName>
    </submittedName>
</protein>
<reference evidence="1" key="1">
    <citation type="journal article" date="2021" name="Proc. Natl. Acad. Sci. U.S.A.">
        <title>A Catalog of Tens of Thousands of Viruses from Human Metagenomes Reveals Hidden Associations with Chronic Diseases.</title>
        <authorList>
            <person name="Tisza M.J."/>
            <person name="Buck C.B."/>
        </authorList>
    </citation>
    <scope>NUCLEOTIDE SEQUENCE</scope>
    <source>
        <strain evidence="1">Ct7Kl21</strain>
    </source>
</reference>
<sequence length="129" mass="14944">MKIKDAIAWADEVKPNAFTERVKFEWLNALEGKIAADLFLLAPAEIRALHYNYPDDMETELLVGPPHDDIYTLYLQAKIDEANGEYNKYSNTMQIYNEYYGTFLRWFCGQYDPAQGYISEEARARDGTV</sequence>
<evidence type="ECO:0000313" key="1">
    <source>
        <dbReference type="EMBL" id="DAD80160.1"/>
    </source>
</evidence>